<reference evidence="2" key="1">
    <citation type="journal article" date="2022" name="bioRxiv">
        <title>Sequencing and chromosome-scale assembly of the giantPleurodeles waltlgenome.</title>
        <authorList>
            <person name="Brown T."/>
            <person name="Elewa A."/>
            <person name="Iarovenko S."/>
            <person name="Subramanian E."/>
            <person name="Araus A.J."/>
            <person name="Petzold A."/>
            <person name="Susuki M."/>
            <person name="Suzuki K.-i.T."/>
            <person name="Hayashi T."/>
            <person name="Toyoda A."/>
            <person name="Oliveira C."/>
            <person name="Osipova E."/>
            <person name="Leigh N.D."/>
            <person name="Simon A."/>
            <person name="Yun M.H."/>
        </authorList>
    </citation>
    <scope>NUCLEOTIDE SEQUENCE</scope>
    <source>
        <strain evidence="2">20211129_DDA</strain>
        <tissue evidence="2">Liver</tissue>
    </source>
</reference>
<name>A0AAV7SL65_PLEWA</name>
<evidence type="ECO:0000313" key="2">
    <source>
        <dbReference type="EMBL" id="KAJ1164780.1"/>
    </source>
</evidence>
<feature type="region of interest" description="Disordered" evidence="1">
    <location>
        <begin position="1"/>
        <end position="107"/>
    </location>
</feature>
<feature type="compositionally biased region" description="Polar residues" evidence="1">
    <location>
        <begin position="1"/>
        <end position="20"/>
    </location>
</feature>
<feature type="compositionally biased region" description="Low complexity" evidence="1">
    <location>
        <begin position="46"/>
        <end position="59"/>
    </location>
</feature>
<dbReference type="EMBL" id="JANPWB010000008">
    <property type="protein sequence ID" value="KAJ1164780.1"/>
    <property type="molecule type" value="Genomic_DNA"/>
</dbReference>
<gene>
    <name evidence="2" type="ORF">NDU88_005214</name>
</gene>
<organism evidence="2 3">
    <name type="scientific">Pleurodeles waltl</name>
    <name type="common">Iberian ribbed newt</name>
    <dbReference type="NCBI Taxonomy" id="8319"/>
    <lineage>
        <taxon>Eukaryota</taxon>
        <taxon>Metazoa</taxon>
        <taxon>Chordata</taxon>
        <taxon>Craniata</taxon>
        <taxon>Vertebrata</taxon>
        <taxon>Euteleostomi</taxon>
        <taxon>Amphibia</taxon>
        <taxon>Batrachia</taxon>
        <taxon>Caudata</taxon>
        <taxon>Salamandroidea</taxon>
        <taxon>Salamandridae</taxon>
        <taxon>Pleurodelinae</taxon>
        <taxon>Pleurodeles</taxon>
    </lineage>
</organism>
<protein>
    <submittedName>
        <fullName evidence="2">Uncharacterized protein</fullName>
    </submittedName>
</protein>
<evidence type="ECO:0000256" key="1">
    <source>
        <dbReference type="SAM" id="MobiDB-lite"/>
    </source>
</evidence>
<comment type="caution">
    <text evidence="2">The sequence shown here is derived from an EMBL/GenBank/DDBJ whole genome shotgun (WGS) entry which is preliminary data.</text>
</comment>
<evidence type="ECO:0000313" key="3">
    <source>
        <dbReference type="Proteomes" id="UP001066276"/>
    </source>
</evidence>
<dbReference type="Proteomes" id="UP001066276">
    <property type="component" value="Chromosome 4_2"/>
</dbReference>
<proteinExistence type="predicted"/>
<accession>A0AAV7SL65</accession>
<sequence>MTAGGSSQAPLTAHSFSVGPQASPPATSSSSGMRQQPRSAPSRAGTTTRTHSHVATTTRPLAQSPGPAKAHPGVRGPKRQPRDPPRNHPPRALRPWDPKTFSGRPHR</sequence>
<keyword evidence="3" id="KW-1185">Reference proteome</keyword>
<dbReference type="AlphaFoldDB" id="A0AAV7SL65"/>